<evidence type="ECO:0000313" key="7">
    <source>
        <dbReference type="Proteomes" id="UP000782312"/>
    </source>
</evidence>
<sequence length="458" mass="47979">MTRGVPPPRGAAVVVGAGFAGLSAALRLAERGVPVRLFEAGRRLGGRASSFRDPGSGLDLDWGPHLVMAANPALRAFLGRAGAELRFPPALDIPFRAADRGGVRLPRLAFPPEGGRLRQALALLRWRGPGLGARLEIARGLRRLLAGGGAGGSVAAMLDGLGQGREARAWFWEPFARAVLNLPLDAGSAALFARVAREAFREGPGGASLAVPPSPLGAFWADRAGAALERLGGRVDRGRPVREVEIGGGSVRGVRLMDGEFVEAAAVVAAVPPPALGPLLPEAWRGERPFRDLRRLRPSPIASAYLWLDGPCPGPAFEALAGEPWHWLFRPYGSEGPVCLLAGGEDSVAALPRGEAEASAREAAGRLLPGRRVVRARVVRERAATWANGWEEQEFRPGPVTPARGLLLAGDWTATGLPATAEGAVRSGERAAEEALGLLGREAGRPVSEGRADSGLAR</sequence>
<dbReference type="AlphaFoldDB" id="A0A932MMG2"/>
<evidence type="ECO:0000256" key="1">
    <source>
        <dbReference type="ARBA" id="ARBA00001974"/>
    </source>
</evidence>
<feature type="compositionally biased region" description="Basic and acidic residues" evidence="4">
    <location>
        <begin position="442"/>
        <end position="452"/>
    </location>
</feature>
<dbReference type="NCBIfam" id="TIGR03467">
    <property type="entry name" value="HpnE"/>
    <property type="match status" value="1"/>
</dbReference>
<evidence type="ECO:0000256" key="3">
    <source>
        <dbReference type="PIRSR" id="PIRSR601613-1"/>
    </source>
</evidence>
<dbReference type="InterPro" id="IPR001613">
    <property type="entry name" value="Flavin_amine_oxidase"/>
</dbReference>
<dbReference type="PRINTS" id="PR00757">
    <property type="entry name" value="AMINEOXDASEF"/>
</dbReference>
<protein>
    <submittedName>
        <fullName evidence="6">FAD-dependent oxidoreductase</fullName>
    </submittedName>
</protein>
<organism evidence="6 7">
    <name type="scientific">Tectimicrobiota bacterium</name>
    <dbReference type="NCBI Taxonomy" id="2528274"/>
    <lineage>
        <taxon>Bacteria</taxon>
        <taxon>Pseudomonadati</taxon>
        <taxon>Nitrospinota/Tectimicrobiota group</taxon>
        <taxon>Candidatus Tectimicrobiota</taxon>
    </lineage>
</organism>
<dbReference type="Gene3D" id="3.50.50.60">
    <property type="entry name" value="FAD/NAD(P)-binding domain"/>
    <property type="match status" value="1"/>
</dbReference>
<dbReference type="GO" id="GO:0016491">
    <property type="term" value="F:oxidoreductase activity"/>
    <property type="evidence" value="ECO:0007669"/>
    <property type="project" value="UniProtKB-KW"/>
</dbReference>
<reference evidence="6" key="1">
    <citation type="submission" date="2020-07" db="EMBL/GenBank/DDBJ databases">
        <title>Huge and variable diversity of episymbiotic CPR bacteria and DPANN archaea in groundwater ecosystems.</title>
        <authorList>
            <person name="He C.Y."/>
            <person name="Keren R."/>
            <person name="Whittaker M."/>
            <person name="Farag I.F."/>
            <person name="Doudna J."/>
            <person name="Cate J.H.D."/>
            <person name="Banfield J.F."/>
        </authorList>
    </citation>
    <scope>NUCLEOTIDE SEQUENCE</scope>
    <source>
        <strain evidence="6">NC_groundwater_763_Ag_S-0.2um_68_21</strain>
    </source>
</reference>
<feature type="binding site" evidence="3">
    <location>
        <begin position="39"/>
        <end position="40"/>
    </location>
    <ligand>
        <name>FAD</name>
        <dbReference type="ChEBI" id="CHEBI:57692"/>
    </ligand>
</feature>
<feature type="domain" description="Amine oxidase" evidence="5">
    <location>
        <begin position="19"/>
        <end position="435"/>
    </location>
</feature>
<dbReference type="EMBL" id="JACPUR010000018">
    <property type="protein sequence ID" value="MBI3127615.1"/>
    <property type="molecule type" value="Genomic_DNA"/>
</dbReference>
<dbReference type="PANTHER" id="PTHR42923:SF47">
    <property type="entry name" value="BLR3003 PROTEIN"/>
    <property type="match status" value="1"/>
</dbReference>
<dbReference type="PANTHER" id="PTHR42923">
    <property type="entry name" value="PROTOPORPHYRINOGEN OXIDASE"/>
    <property type="match status" value="1"/>
</dbReference>
<name>A0A932MMG2_UNCTE</name>
<evidence type="ECO:0000259" key="5">
    <source>
        <dbReference type="Pfam" id="PF01593"/>
    </source>
</evidence>
<evidence type="ECO:0000256" key="2">
    <source>
        <dbReference type="ARBA" id="ARBA00023002"/>
    </source>
</evidence>
<comment type="caution">
    <text evidence="6">The sequence shown here is derived from an EMBL/GenBank/DDBJ whole genome shotgun (WGS) entry which is preliminary data.</text>
</comment>
<feature type="region of interest" description="Disordered" evidence="4">
    <location>
        <begin position="437"/>
        <end position="458"/>
    </location>
</feature>
<dbReference type="Pfam" id="PF01593">
    <property type="entry name" value="Amino_oxidase"/>
    <property type="match status" value="1"/>
</dbReference>
<dbReference type="Proteomes" id="UP000782312">
    <property type="component" value="Unassembled WGS sequence"/>
</dbReference>
<keyword evidence="2" id="KW-0560">Oxidoreductase</keyword>
<dbReference type="InterPro" id="IPR002937">
    <property type="entry name" value="Amino_oxidase"/>
</dbReference>
<gene>
    <name evidence="6" type="ORF">HYZ11_08440</name>
</gene>
<comment type="cofactor">
    <cofactor evidence="1">
        <name>FAD</name>
        <dbReference type="ChEBI" id="CHEBI:57692"/>
    </cofactor>
</comment>
<evidence type="ECO:0000256" key="4">
    <source>
        <dbReference type="SAM" id="MobiDB-lite"/>
    </source>
</evidence>
<dbReference type="InterPro" id="IPR050464">
    <property type="entry name" value="Zeta_carotene_desat/Oxidored"/>
</dbReference>
<dbReference type="InterPro" id="IPR036188">
    <property type="entry name" value="FAD/NAD-bd_sf"/>
</dbReference>
<proteinExistence type="predicted"/>
<evidence type="ECO:0000313" key="6">
    <source>
        <dbReference type="EMBL" id="MBI3127615.1"/>
    </source>
</evidence>
<dbReference type="SUPFAM" id="SSF51905">
    <property type="entry name" value="FAD/NAD(P)-binding domain"/>
    <property type="match status" value="1"/>
</dbReference>
<accession>A0A932MMG2</accession>
<dbReference type="InterPro" id="IPR017830">
    <property type="entry name" value="SQase_HpnE"/>
</dbReference>